<reference evidence="2" key="1">
    <citation type="submission" date="2015-05" db="EMBL/GenBank/DDBJ databases">
        <authorList>
            <person name="Urmite Genomes"/>
        </authorList>
    </citation>
    <scope>NUCLEOTIDE SEQUENCE [LARGE SCALE GENOMIC DNA]</scope>
    <source>
        <strain evidence="2">LF1</strain>
    </source>
</reference>
<sequence length="175" mass="19514">MNRRAKQLILACSVPLLILLGMCFTPLYTLLTGEEVILRTMPVDPSDVFRGDYVALRYEAEEVPKSLVEEKVISKVVGEHRSSAVYVVLKEKNGIYTPTKVTLDKPVRGIYLKGVLNYIGTNMNGNEVAYIKYSMDKYFVEDNTGSAWEKASTNGEILAKVKVKNGYAILIGITK</sequence>
<dbReference type="EMBL" id="CVRB01000002">
    <property type="protein sequence ID" value="CRK82323.1"/>
    <property type="molecule type" value="Genomic_DNA"/>
</dbReference>
<gene>
    <name evidence="1" type="ORF">BN000_02246</name>
</gene>
<name>A0A0U1NWD9_9BACI</name>
<protein>
    <recommendedName>
        <fullName evidence="3">GDYXXLXY domain-containing protein</fullName>
    </recommendedName>
</protein>
<proteinExistence type="predicted"/>
<dbReference type="RefSeq" id="WP_090634187.1">
    <property type="nucleotide sequence ID" value="NZ_CVRB01000002.1"/>
</dbReference>
<evidence type="ECO:0000313" key="2">
    <source>
        <dbReference type="Proteomes" id="UP000199087"/>
    </source>
</evidence>
<evidence type="ECO:0000313" key="1">
    <source>
        <dbReference type="EMBL" id="CRK82323.1"/>
    </source>
</evidence>
<dbReference type="STRING" id="1499688.BN000_02246"/>
<evidence type="ECO:0008006" key="3">
    <source>
        <dbReference type="Google" id="ProtNLM"/>
    </source>
</evidence>
<dbReference type="AlphaFoldDB" id="A0A0U1NWD9"/>
<dbReference type="Proteomes" id="UP000199087">
    <property type="component" value="Unassembled WGS sequence"/>
</dbReference>
<accession>A0A0U1NWD9</accession>
<keyword evidence="2" id="KW-1185">Reference proteome</keyword>
<dbReference type="OrthoDB" id="4868247at2"/>
<dbReference type="InterPro" id="IPR025833">
    <property type="entry name" value="GDYXXLXY"/>
</dbReference>
<organism evidence="1 2">
    <name type="scientific">Neobacillus massiliamazoniensis</name>
    <dbReference type="NCBI Taxonomy" id="1499688"/>
    <lineage>
        <taxon>Bacteria</taxon>
        <taxon>Bacillati</taxon>
        <taxon>Bacillota</taxon>
        <taxon>Bacilli</taxon>
        <taxon>Bacillales</taxon>
        <taxon>Bacillaceae</taxon>
        <taxon>Neobacillus</taxon>
    </lineage>
</organism>
<dbReference type="Pfam" id="PF14345">
    <property type="entry name" value="GDYXXLXY"/>
    <property type="match status" value="1"/>
</dbReference>